<dbReference type="Gene3D" id="3.40.50.880">
    <property type="match status" value="1"/>
</dbReference>
<proteinExistence type="predicted"/>
<organism evidence="2 3">
    <name type="scientific">Amycolatopsis mediterranei (strain U-32)</name>
    <dbReference type="NCBI Taxonomy" id="749927"/>
    <lineage>
        <taxon>Bacteria</taxon>
        <taxon>Bacillati</taxon>
        <taxon>Actinomycetota</taxon>
        <taxon>Actinomycetes</taxon>
        <taxon>Pseudonocardiales</taxon>
        <taxon>Pseudonocardiaceae</taxon>
        <taxon>Amycolatopsis</taxon>
    </lineage>
</organism>
<dbReference type="PANTHER" id="PTHR43130:SF2">
    <property type="entry name" value="DJ-1_PFPI DOMAIN-CONTAINING PROTEIN"/>
    <property type="match status" value="1"/>
</dbReference>
<evidence type="ECO:0000313" key="3">
    <source>
        <dbReference type="Proteomes" id="UP000000328"/>
    </source>
</evidence>
<dbReference type="InterPro" id="IPR002818">
    <property type="entry name" value="DJ-1/PfpI"/>
</dbReference>
<dbReference type="eggNOG" id="COG4977">
    <property type="taxonomic scope" value="Bacteria"/>
</dbReference>
<dbReference type="Proteomes" id="UP000000328">
    <property type="component" value="Chromosome"/>
</dbReference>
<dbReference type="GO" id="GO:0006355">
    <property type="term" value="P:regulation of DNA-templated transcription"/>
    <property type="evidence" value="ECO:0007669"/>
    <property type="project" value="TreeGrafter"/>
</dbReference>
<reference evidence="2 3" key="1">
    <citation type="journal article" date="2010" name="Cell Res.">
        <title>Complete genome sequence of the rifamycin SV-producing Amycolatopsis mediterranei U32 revealed its genetic characteristics in phylogeny and metabolism.</title>
        <authorList>
            <person name="Zhao W."/>
            <person name="Zhong Y."/>
            <person name="Yuan H."/>
            <person name="Wang J."/>
            <person name="Zheng H."/>
            <person name="Wang Y."/>
            <person name="Cen X."/>
            <person name="Xu F."/>
            <person name="Bai J."/>
            <person name="Han X."/>
            <person name="Lu G."/>
            <person name="Zhu Y."/>
            <person name="Shao Z."/>
            <person name="Yan H."/>
            <person name="Li C."/>
            <person name="Peng N."/>
            <person name="Zhang Z."/>
            <person name="Zhang Y."/>
            <person name="Lin W."/>
            <person name="Fan Y."/>
            <person name="Qin Z."/>
            <person name="Hu Y."/>
            <person name="Zhu B."/>
            <person name="Wang S."/>
            <person name="Ding X."/>
            <person name="Zhao G.P."/>
        </authorList>
    </citation>
    <scope>NUCLEOTIDE SEQUENCE [LARGE SCALE GENOMIC DNA]</scope>
    <source>
        <strain evidence="3">U-32</strain>
    </source>
</reference>
<feature type="domain" description="DJ-1/PfpI" evidence="1">
    <location>
        <begin position="24"/>
        <end position="190"/>
    </location>
</feature>
<dbReference type="InterPro" id="IPR029062">
    <property type="entry name" value="Class_I_gatase-like"/>
</dbReference>
<dbReference type="InterPro" id="IPR052158">
    <property type="entry name" value="INH-QAR"/>
</dbReference>
<dbReference type="KEGG" id="amd:AMED_5279"/>
<dbReference type="EMBL" id="CP002000">
    <property type="protein sequence ID" value="ADJ47041.1"/>
    <property type="molecule type" value="Genomic_DNA"/>
</dbReference>
<dbReference type="Pfam" id="PF01965">
    <property type="entry name" value="DJ-1_PfpI"/>
    <property type="match status" value="1"/>
</dbReference>
<dbReference type="CDD" id="cd03139">
    <property type="entry name" value="GATase1_PfpI_2"/>
    <property type="match status" value="1"/>
</dbReference>
<dbReference type="AlphaFoldDB" id="A0A0H3D8S1"/>
<sequence length="252" mass="26721">MPPPARGFPKLDGMTDEQKTDERKTIAFVVYPGLTPLDLVGPLQVLTALGQLDPRYRTVVVGATKDTVGTDTPLRIAPSHTFDEVPSPFAVLVPGGTVPTLHAMADERLLAWLRTAAEGAELVTSVCAGSLVLGAAGLLDGRQATTHWMFRDLLTGLGATPVARRWVEDGPVITAAGVSAGIDLALHLAERLAGRPVATAIQFVIEYDPEPPQGALDWANQPYGDLKPLREHTLREGLAANPALLAKLLAHA</sequence>
<gene>
    <name evidence="2" type="ordered locus">AMED_5279</name>
</gene>
<dbReference type="PANTHER" id="PTHR43130">
    <property type="entry name" value="ARAC-FAMILY TRANSCRIPTIONAL REGULATOR"/>
    <property type="match status" value="1"/>
</dbReference>
<protein>
    <submittedName>
        <fullName evidence="2">ThiJ/PfpI family protein</fullName>
    </submittedName>
</protein>
<dbReference type="PATRIC" id="fig|749927.5.peg.5470"/>
<dbReference type="OrthoDB" id="4265717at2"/>
<dbReference type="SUPFAM" id="SSF52317">
    <property type="entry name" value="Class I glutamine amidotransferase-like"/>
    <property type="match status" value="1"/>
</dbReference>
<dbReference type="HOGENOM" id="CLU_000445_44_1_11"/>
<name>A0A0H3D8S1_AMYMU</name>
<evidence type="ECO:0000259" key="1">
    <source>
        <dbReference type="Pfam" id="PF01965"/>
    </source>
</evidence>
<evidence type="ECO:0000313" key="2">
    <source>
        <dbReference type="EMBL" id="ADJ47041.1"/>
    </source>
</evidence>
<accession>A0A0H3D8S1</accession>